<proteinExistence type="predicted"/>
<name>A0A1T4SX74_9BACT</name>
<organism evidence="1 2">
    <name type="scientific">Chitinophaga eiseniae</name>
    <dbReference type="NCBI Taxonomy" id="634771"/>
    <lineage>
        <taxon>Bacteria</taxon>
        <taxon>Pseudomonadati</taxon>
        <taxon>Bacteroidota</taxon>
        <taxon>Chitinophagia</taxon>
        <taxon>Chitinophagales</taxon>
        <taxon>Chitinophagaceae</taxon>
        <taxon>Chitinophaga</taxon>
    </lineage>
</organism>
<accession>A0A1T4SX74</accession>
<sequence length="205" mass="23552">MSTISNIRHNKIYPAMENDPNDFRTEGKKLSYKQVKEILDFLENPNGPLSDLAEKYGVSICTISNIKYGRTYSALVSERNIDRAYRHKREFPKSLSEGTLQEIVHVLSNGEFTIEEVAAKFGTYAGLVSRIKRKFCPEVSERFKCKLLTGPQVKEMIALLKQGHLRSKELQDLFNCSWQVVNRVKKRFCPEAAGPKRLRPTLQKK</sequence>
<dbReference type="Proteomes" id="UP000190367">
    <property type="component" value="Unassembled WGS sequence"/>
</dbReference>
<dbReference type="AlphaFoldDB" id="A0A1T4SX74"/>
<keyword evidence="2" id="KW-1185">Reference proteome</keyword>
<evidence type="ECO:0000313" key="2">
    <source>
        <dbReference type="Proteomes" id="UP000190367"/>
    </source>
</evidence>
<gene>
    <name evidence="1" type="ORF">SAMN04488128_103717</name>
</gene>
<reference evidence="2" key="1">
    <citation type="submission" date="2017-02" db="EMBL/GenBank/DDBJ databases">
        <authorList>
            <person name="Varghese N."/>
            <person name="Submissions S."/>
        </authorList>
    </citation>
    <scope>NUCLEOTIDE SEQUENCE [LARGE SCALE GENOMIC DNA]</scope>
    <source>
        <strain evidence="2">DSM 22224</strain>
    </source>
</reference>
<protein>
    <submittedName>
        <fullName evidence="1">Uncharacterized protein</fullName>
    </submittedName>
</protein>
<dbReference type="EMBL" id="FUWZ01000003">
    <property type="protein sequence ID" value="SKA32777.1"/>
    <property type="molecule type" value="Genomic_DNA"/>
</dbReference>
<evidence type="ECO:0000313" key="1">
    <source>
        <dbReference type="EMBL" id="SKA32777.1"/>
    </source>
</evidence>